<reference evidence="2 3" key="1">
    <citation type="submission" date="2020-07" db="EMBL/GenBank/DDBJ databases">
        <title>Comparative genomics of pyrophilous fungi reveals a link between fire events and developmental genes.</title>
        <authorList>
            <consortium name="DOE Joint Genome Institute"/>
            <person name="Steindorff A.S."/>
            <person name="Carver A."/>
            <person name="Calhoun S."/>
            <person name="Stillman K."/>
            <person name="Liu H."/>
            <person name="Lipzen A."/>
            <person name="Pangilinan J."/>
            <person name="Labutti K."/>
            <person name="Bruns T.D."/>
            <person name="Grigoriev I.V."/>
        </authorList>
    </citation>
    <scope>NUCLEOTIDE SEQUENCE [LARGE SCALE GENOMIC DNA]</scope>
    <source>
        <strain evidence="2 3">CBS 144469</strain>
    </source>
</reference>
<organism evidence="2 3">
    <name type="scientific">Ephemerocybe angulata</name>
    <dbReference type="NCBI Taxonomy" id="980116"/>
    <lineage>
        <taxon>Eukaryota</taxon>
        <taxon>Fungi</taxon>
        <taxon>Dikarya</taxon>
        <taxon>Basidiomycota</taxon>
        <taxon>Agaricomycotina</taxon>
        <taxon>Agaricomycetes</taxon>
        <taxon>Agaricomycetidae</taxon>
        <taxon>Agaricales</taxon>
        <taxon>Agaricineae</taxon>
        <taxon>Psathyrellaceae</taxon>
        <taxon>Ephemerocybe</taxon>
    </lineage>
</organism>
<name>A0A8H6I6L4_9AGAR</name>
<sequence>MSHLFVSSLPPRSRRRLTPTSTTLGGRSSVASSSFNTTLALPRNPSIVNASPFGRRSTHAAKSKLTFVFCSADGFLLRNREISQEIVNFIPRHRSALDTSTFGDIGQRTNFYCDFTFHPPAAFGQRSLSLAGIIYVATSLSPTTAFNTPQQHIRRRETGQWTDFYRDFTFRAPALAGINSVGTSSSPITALNIQHTIPAHSASGGSPADEFPL</sequence>
<evidence type="ECO:0000313" key="2">
    <source>
        <dbReference type="EMBL" id="KAF6759549.1"/>
    </source>
</evidence>
<comment type="caution">
    <text evidence="2">The sequence shown here is derived from an EMBL/GenBank/DDBJ whole genome shotgun (WGS) entry which is preliminary data.</text>
</comment>
<keyword evidence="3" id="KW-1185">Reference proteome</keyword>
<gene>
    <name evidence="2" type="ORF">DFP72DRAFT_1063905</name>
</gene>
<dbReference type="AlphaFoldDB" id="A0A8H6I6L4"/>
<evidence type="ECO:0000313" key="3">
    <source>
        <dbReference type="Proteomes" id="UP000521943"/>
    </source>
</evidence>
<dbReference type="Proteomes" id="UP000521943">
    <property type="component" value="Unassembled WGS sequence"/>
</dbReference>
<dbReference type="EMBL" id="JACGCI010000015">
    <property type="protein sequence ID" value="KAF6759549.1"/>
    <property type="molecule type" value="Genomic_DNA"/>
</dbReference>
<accession>A0A8H6I6L4</accession>
<feature type="compositionally biased region" description="Low complexity" evidence="1">
    <location>
        <begin position="18"/>
        <end position="29"/>
    </location>
</feature>
<proteinExistence type="predicted"/>
<protein>
    <submittedName>
        <fullName evidence="2">Uncharacterized protein</fullName>
    </submittedName>
</protein>
<feature type="region of interest" description="Disordered" evidence="1">
    <location>
        <begin position="1"/>
        <end position="29"/>
    </location>
</feature>
<evidence type="ECO:0000256" key="1">
    <source>
        <dbReference type="SAM" id="MobiDB-lite"/>
    </source>
</evidence>